<accession>A0A427UPK0</accession>
<name>A0A427UPK0_ACIJO</name>
<reference evidence="1 2" key="1">
    <citation type="submission" date="2018-10" db="EMBL/GenBank/DDBJ databases">
        <title>Transmission dynamics of multidrug resistant bacteria on intensive care unit surfaces.</title>
        <authorList>
            <person name="D'Souza A.W."/>
            <person name="Potter R.F."/>
            <person name="Wallace M."/>
            <person name="Shupe A."/>
            <person name="Patel S."/>
            <person name="Sun S."/>
            <person name="Gul D."/>
            <person name="Kwon J.H."/>
            <person name="Andleeb S."/>
            <person name="Burnham C.-A.D."/>
            <person name="Dantas G."/>
        </authorList>
    </citation>
    <scope>NUCLEOTIDE SEQUENCE [LARGE SCALE GENOMIC DNA]</scope>
    <source>
        <strain evidence="1 2">AJ_385</strain>
    </source>
</reference>
<dbReference type="EMBL" id="RHXE01000022">
    <property type="protein sequence ID" value="RSE22419.1"/>
    <property type="molecule type" value="Genomic_DNA"/>
</dbReference>
<organism evidence="1 2">
    <name type="scientific">Acinetobacter johnsonii</name>
    <dbReference type="NCBI Taxonomy" id="40214"/>
    <lineage>
        <taxon>Bacteria</taxon>
        <taxon>Pseudomonadati</taxon>
        <taxon>Pseudomonadota</taxon>
        <taxon>Gammaproteobacteria</taxon>
        <taxon>Moraxellales</taxon>
        <taxon>Moraxellaceae</taxon>
        <taxon>Acinetobacter</taxon>
    </lineage>
</organism>
<evidence type="ECO:0000313" key="2">
    <source>
        <dbReference type="Proteomes" id="UP000277537"/>
    </source>
</evidence>
<proteinExistence type="predicted"/>
<dbReference type="RefSeq" id="WP_125274244.1">
    <property type="nucleotide sequence ID" value="NZ_RHXE01000022.1"/>
</dbReference>
<gene>
    <name evidence="1" type="ORF">EGT73_10555</name>
</gene>
<protein>
    <submittedName>
        <fullName evidence="1">Uncharacterized protein</fullName>
    </submittedName>
</protein>
<dbReference type="AlphaFoldDB" id="A0A427UPK0"/>
<evidence type="ECO:0000313" key="1">
    <source>
        <dbReference type="EMBL" id="RSE22419.1"/>
    </source>
</evidence>
<comment type="caution">
    <text evidence="1">The sequence shown here is derived from an EMBL/GenBank/DDBJ whole genome shotgun (WGS) entry which is preliminary data.</text>
</comment>
<sequence>MKDIVMVSYRINDETDTEADLIVAGEACSFVELLSIGDGVQAINEGMDQLMKNPKAKDVLVLHAGSLQRICDTLIEGFEA</sequence>
<dbReference type="Proteomes" id="UP000277537">
    <property type="component" value="Unassembled WGS sequence"/>
</dbReference>